<evidence type="ECO:0000313" key="2">
    <source>
        <dbReference type="EMBL" id="CAD8043667.1"/>
    </source>
</evidence>
<gene>
    <name evidence="2" type="ORF">PPRIM_AZ9-3.1.T0050321</name>
</gene>
<accession>A0A8S1JPJ3</accession>
<feature type="region of interest" description="Disordered" evidence="1">
    <location>
        <begin position="69"/>
        <end position="103"/>
    </location>
</feature>
<dbReference type="Proteomes" id="UP000688137">
    <property type="component" value="Unassembled WGS sequence"/>
</dbReference>
<proteinExistence type="predicted"/>
<evidence type="ECO:0000256" key="1">
    <source>
        <dbReference type="SAM" id="MobiDB-lite"/>
    </source>
</evidence>
<dbReference type="OMA" id="HFETHTL"/>
<dbReference type="AlphaFoldDB" id="A0A8S1JPJ3"/>
<keyword evidence="3" id="KW-1185">Reference proteome</keyword>
<evidence type="ECO:0000313" key="3">
    <source>
        <dbReference type="Proteomes" id="UP000688137"/>
    </source>
</evidence>
<reference evidence="2" key="1">
    <citation type="submission" date="2021-01" db="EMBL/GenBank/DDBJ databases">
        <authorList>
            <consortium name="Genoscope - CEA"/>
            <person name="William W."/>
        </authorList>
    </citation>
    <scope>NUCLEOTIDE SEQUENCE</scope>
</reference>
<dbReference type="EMBL" id="CAJJDM010000002">
    <property type="protein sequence ID" value="CAD8043667.1"/>
    <property type="molecule type" value="Genomic_DNA"/>
</dbReference>
<protein>
    <submittedName>
        <fullName evidence="2">Uncharacterized protein</fullName>
    </submittedName>
</protein>
<organism evidence="2 3">
    <name type="scientific">Paramecium primaurelia</name>
    <dbReference type="NCBI Taxonomy" id="5886"/>
    <lineage>
        <taxon>Eukaryota</taxon>
        <taxon>Sar</taxon>
        <taxon>Alveolata</taxon>
        <taxon>Ciliophora</taxon>
        <taxon>Intramacronucleata</taxon>
        <taxon>Oligohymenophorea</taxon>
        <taxon>Peniculida</taxon>
        <taxon>Parameciidae</taxon>
        <taxon>Paramecium</taxon>
    </lineage>
</organism>
<feature type="compositionally biased region" description="Basic and acidic residues" evidence="1">
    <location>
        <begin position="69"/>
        <end position="100"/>
    </location>
</feature>
<name>A0A8S1JPJ3_PARPR</name>
<comment type="caution">
    <text evidence="2">The sequence shown here is derived from an EMBL/GenBank/DDBJ whole genome shotgun (WGS) entry which is preliminary data.</text>
</comment>
<sequence>MKNSKLLVDQKDKKMVKSVNLSLYTIPGSKKHQNLQKSKDEYYMQISPHFETHTLTFTNKIKKVKCIQHEDMDTEESVKTSESPKTDRSQKTSQKTHIEQPKSLFYNEMKCSRRLKTEQ</sequence>